<accession>A0ABX7E072</accession>
<keyword evidence="2" id="KW-1185">Reference proteome</keyword>
<dbReference type="Proteomes" id="UP000595691">
    <property type="component" value="Chromosome"/>
</dbReference>
<dbReference type="Pfam" id="PF08889">
    <property type="entry name" value="WbqC"/>
    <property type="match status" value="1"/>
</dbReference>
<gene>
    <name evidence="1" type="ORF">I5776_14010</name>
</gene>
<name>A0ABX7E072_9BACI</name>
<evidence type="ECO:0000313" key="1">
    <source>
        <dbReference type="EMBL" id="QQZ08187.1"/>
    </source>
</evidence>
<proteinExistence type="predicted"/>
<dbReference type="EMBL" id="CP065425">
    <property type="protein sequence ID" value="QQZ08187.1"/>
    <property type="molecule type" value="Genomic_DNA"/>
</dbReference>
<sequence>MIVGIHQPNYIPWIGFFHKMLSCDVFVLLDDVLCSNKAERRNVIKGSNGEISLAIPILNKKAIIKDIELNNQVNWKQKHLCSMQGCYAKSDYWELISPELLNLYKHAGPKLVDFNLELIEFIRNYLDIKTPMVRSSELSGVHGKKNTKLVSICNALGADTYLSGEGAKSYIDAESFQNSHINIVYQKFNHPVYPQRWGKFIKNLSILDLFFNCGPNAKQYLTRQIIT</sequence>
<dbReference type="RefSeq" id="WP_202777007.1">
    <property type="nucleotide sequence ID" value="NZ_CP065425.1"/>
</dbReference>
<organism evidence="1 2">
    <name type="scientific">Heyndrickxia vini</name>
    <dbReference type="NCBI Taxonomy" id="1476025"/>
    <lineage>
        <taxon>Bacteria</taxon>
        <taxon>Bacillati</taxon>
        <taxon>Bacillota</taxon>
        <taxon>Bacilli</taxon>
        <taxon>Bacillales</taxon>
        <taxon>Bacillaceae</taxon>
        <taxon>Heyndrickxia</taxon>
    </lineage>
</organism>
<reference evidence="1 2" key="1">
    <citation type="submission" date="2020-11" db="EMBL/GenBank/DDBJ databases">
        <title>Taxonomic evaluation of the Bacillus sporothermodurans group of bacteria based on whole genome sequences.</title>
        <authorList>
            <person name="Fiedler G."/>
            <person name="Herbstmann A.-D."/>
            <person name="Doll E."/>
            <person name="Wenning M."/>
            <person name="Brinks E."/>
            <person name="Kabisch J."/>
            <person name="Breitenwieser F."/>
            <person name="Lappann M."/>
            <person name="Boehnlein C."/>
            <person name="Franz C."/>
        </authorList>
    </citation>
    <scope>NUCLEOTIDE SEQUENCE [LARGE SCALE GENOMIC DNA]</scope>
    <source>
        <strain evidence="1 2">JCM 19841</strain>
    </source>
</reference>
<dbReference type="InterPro" id="IPR014985">
    <property type="entry name" value="WbqC"/>
</dbReference>
<evidence type="ECO:0000313" key="2">
    <source>
        <dbReference type="Proteomes" id="UP000595691"/>
    </source>
</evidence>
<protein>
    <submittedName>
        <fullName evidence="1">WbqC family protein</fullName>
    </submittedName>
</protein>